<dbReference type="PANTHER" id="PTHR42792">
    <property type="entry name" value="FLAGELLIN"/>
    <property type="match status" value="1"/>
</dbReference>
<accession>A0ABR7EC81</accession>
<dbReference type="Gene3D" id="6.10.10.10">
    <property type="entry name" value="Flagellar export chaperone, C-terminal domain"/>
    <property type="match status" value="1"/>
</dbReference>
<comment type="subcellular location">
    <subcellularLocation>
        <location evidence="1">Bacterial flagellum</location>
    </subcellularLocation>
</comment>
<reference evidence="5 6" key="1">
    <citation type="submission" date="2020-08" db="EMBL/GenBank/DDBJ databases">
        <title>Genome public.</title>
        <authorList>
            <person name="Liu C."/>
            <person name="Sun Q."/>
        </authorList>
    </citation>
    <scope>NUCLEOTIDE SEQUENCE [LARGE SCALE GENOMIC DNA]</scope>
    <source>
        <strain evidence="5 6">NSJ-35</strain>
    </source>
</reference>
<protein>
    <recommendedName>
        <fullName evidence="4">Flagellin C-terminal domain-containing protein</fullName>
    </recommendedName>
</protein>
<proteinExistence type="inferred from homology"/>
<comment type="caution">
    <text evidence="5">The sequence shown here is derived from an EMBL/GenBank/DDBJ whole genome shotgun (WGS) entry which is preliminary data.</text>
</comment>
<evidence type="ECO:0000259" key="4">
    <source>
        <dbReference type="Pfam" id="PF00700"/>
    </source>
</evidence>
<dbReference type="InterPro" id="IPR042187">
    <property type="entry name" value="Flagellin_C_sub2"/>
</dbReference>
<dbReference type="Pfam" id="PF00700">
    <property type="entry name" value="Flagellin_C"/>
    <property type="match status" value="1"/>
</dbReference>
<dbReference type="SUPFAM" id="SSF64518">
    <property type="entry name" value="Phase 1 flagellin"/>
    <property type="match status" value="1"/>
</dbReference>
<dbReference type="InterPro" id="IPR001492">
    <property type="entry name" value="Flagellin"/>
</dbReference>
<dbReference type="EMBL" id="JACOON010000001">
    <property type="protein sequence ID" value="MBC5646729.1"/>
    <property type="molecule type" value="Genomic_DNA"/>
</dbReference>
<dbReference type="Proteomes" id="UP000606889">
    <property type="component" value="Unassembled WGS sequence"/>
</dbReference>
<comment type="similarity">
    <text evidence="2">Belongs to the bacterial flagellin family.</text>
</comment>
<keyword evidence="3" id="KW-0975">Bacterial flagellum</keyword>
<evidence type="ECO:0000256" key="2">
    <source>
        <dbReference type="ARBA" id="ARBA00005709"/>
    </source>
</evidence>
<name>A0ABR7EC81_9FIRM</name>
<feature type="domain" description="Flagellin C-terminal" evidence="4">
    <location>
        <begin position="132"/>
        <end position="217"/>
    </location>
</feature>
<dbReference type="PANTHER" id="PTHR42792:SF2">
    <property type="entry name" value="FLAGELLIN"/>
    <property type="match status" value="1"/>
</dbReference>
<evidence type="ECO:0000256" key="3">
    <source>
        <dbReference type="ARBA" id="ARBA00023143"/>
    </source>
</evidence>
<evidence type="ECO:0000313" key="5">
    <source>
        <dbReference type="EMBL" id="MBC5646729.1"/>
    </source>
</evidence>
<evidence type="ECO:0000313" key="6">
    <source>
        <dbReference type="Proteomes" id="UP000606889"/>
    </source>
</evidence>
<organism evidence="5 6">
    <name type="scientific">Christensenella tenuis</name>
    <dbReference type="NCBI Taxonomy" id="2763033"/>
    <lineage>
        <taxon>Bacteria</taxon>
        <taxon>Bacillati</taxon>
        <taxon>Bacillota</taxon>
        <taxon>Clostridia</taxon>
        <taxon>Christensenellales</taxon>
        <taxon>Christensenellaceae</taxon>
        <taxon>Christensenella</taxon>
    </lineage>
</organism>
<gene>
    <name evidence="5" type="ORF">H8S18_00010</name>
</gene>
<dbReference type="Gene3D" id="1.20.1330.10">
    <property type="entry name" value="f41 fragment of flagellin, N-terminal domain"/>
    <property type="match status" value="1"/>
</dbReference>
<dbReference type="InterPro" id="IPR046358">
    <property type="entry name" value="Flagellin_C"/>
</dbReference>
<keyword evidence="6" id="KW-1185">Reference proteome</keyword>
<sequence length="218" mass="22893">MADGANSTHTIEFDTVKMKAGDTVKLTVGGTEYTYTYQAGDKVSDIANGLVDADGNALGIAAKGNALIIDGTTVEVGFDPAAEDEDSFNAIRIQVGALEGEQLAVSIDSMNTAGLKLDDQNLETQDSAGAAITAVRDAINKVSDQRATLGAMQNRLDHKIANLKVSSENLSAAESRIRDVDMASEMTTFTKNNILSQAATAMLAQANALPQNVLTLLR</sequence>
<evidence type="ECO:0000256" key="1">
    <source>
        <dbReference type="ARBA" id="ARBA00004365"/>
    </source>
</evidence>